<dbReference type="InterPro" id="IPR019826">
    <property type="entry name" value="Carboxylesterase_B_AS"/>
</dbReference>
<keyword evidence="4" id="KW-0812">Transmembrane</keyword>
<evidence type="ECO:0000256" key="3">
    <source>
        <dbReference type="RuleBase" id="RU361235"/>
    </source>
</evidence>
<dbReference type="InterPro" id="IPR029058">
    <property type="entry name" value="AB_hydrolase_fold"/>
</dbReference>
<comment type="similarity">
    <text evidence="1 3">Belongs to the type-B carboxylesterase/lipase family.</text>
</comment>
<dbReference type="GeneID" id="18919503"/>
<dbReference type="Proteomes" id="UP000008370">
    <property type="component" value="Unassembled WGS sequence"/>
</dbReference>
<dbReference type="OrthoDB" id="408631at2759"/>
<dbReference type="Gene3D" id="3.40.50.1820">
    <property type="entry name" value="alpha/beta hydrolase"/>
    <property type="match status" value="1"/>
</dbReference>
<dbReference type="SUPFAM" id="SSF53474">
    <property type="entry name" value="alpha/beta-Hydrolases"/>
    <property type="match status" value="1"/>
</dbReference>
<dbReference type="InterPro" id="IPR050309">
    <property type="entry name" value="Type-B_Carboxylest/Lipase"/>
</dbReference>
<dbReference type="PROSITE" id="PS00122">
    <property type="entry name" value="CARBOXYLESTERASE_B_1"/>
    <property type="match status" value="1"/>
</dbReference>
<keyword evidence="4" id="KW-1133">Transmembrane helix</keyword>
<organism evidence="6 7">
    <name type="scientific">Phanerochaete carnosa (strain HHB-10118-sp)</name>
    <name type="common">White-rot fungus</name>
    <name type="synonym">Peniophora carnosa</name>
    <dbReference type="NCBI Taxonomy" id="650164"/>
    <lineage>
        <taxon>Eukaryota</taxon>
        <taxon>Fungi</taxon>
        <taxon>Dikarya</taxon>
        <taxon>Basidiomycota</taxon>
        <taxon>Agaricomycotina</taxon>
        <taxon>Agaricomycetes</taxon>
        <taxon>Polyporales</taxon>
        <taxon>Phanerochaetaceae</taxon>
        <taxon>Phanerochaete</taxon>
    </lineage>
</organism>
<evidence type="ECO:0000256" key="1">
    <source>
        <dbReference type="ARBA" id="ARBA00005964"/>
    </source>
</evidence>
<dbReference type="ESTHER" id="phacs-k5wbu9">
    <property type="family name" value="Fungal_carboxylesterase_lipase"/>
</dbReference>
<dbReference type="RefSeq" id="XP_007394050.1">
    <property type="nucleotide sequence ID" value="XM_007393988.1"/>
</dbReference>
<feature type="transmembrane region" description="Helical" evidence="4">
    <location>
        <begin position="68"/>
        <end position="87"/>
    </location>
</feature>
<evidence type="ECO:0000259" key="5">
    <source>
        <dbReference type="Pfam" id="PF00135"/>
    </source>
</evidence>
<reference evidence="6 7" key="1">
    <citation type="journal article" date="2012" name="BMC Genomics">
        <title>Comparative genomics of the white-rot fungi, Phanerochaete carnosa and P. chrysosporium, to elucidate the genetic basis of the distinct wood types they colonize.</title>
        <authorList>
            <person name="Suzuki H."/>
            <person name="MacDonald J."/>
            <person name="Syed K."/>
            <person name="Salamov A."/>
            <person name="Hori C."/>
            <person name="Aerts A."/>
            <person name="Henrissat B."/>
            <person name="Wiebenga A."/>
            <person name="vanKuyk P.A."/>
            <person name="Barry K."/>
            <person name="Lindquist E."/>
            <person name="LaButti K."/>
            <person name="Lapidus A."/>
            <person name="Lucas S."/>
            <person name="Coutinho P."/>
            <person name="Gong Y."/>
            <person name="Samejima M."/>
            <person name="Mahadevan R."/>
            <person name="Abou-Zaid M."/>
            <person name="de Vries R.P."/>
            <person name="Igarashi K."/>
            <person name="Yadav J.S."/>
            <person name="Grigoriev I.V."/>
            <person name="Master E.R."/>
        </authorList>
    </citation>
    <scope>NUCLEOTIDE SEQUENCE [LARGE SCALE GENOMIC DNA]</scope>
    <source>
        <strain evidence="6 7">HHB-10118-sp</strain>
    </source>
</reference>
<dbReference type="EC" id="3.1.1.-" evidence="3"/>
<keyword evidence="7" id="KW-1185">Reference proteome</keyword>
<evidence type="ECO:0000256" key="2">
    <source>
        <dbReference type="ARBA" id="ARBA00022801"/>
    </source>
</evidence>
<accession>K5WBU9</accession>
<keyword evidence="2 3" id="KW-0378">Hydrolase</keyword>
<dbReference type="PANTHER" id="PTHR11559">
    <property type="entry name" value="CARBOXYLESTERASE"/>
    <property type="match status" value="1"/>
</dbReference>
<feature type="domain" description="Carboxylesterase type B" evidence="5">
    <location>
        <begin position="91"/>
        <end position="418"/>
    </location>
</feature>
<dbReference type="AlphaFoldDB" id="K5WBU9"/>
<name>K5WBU9_PHACS</name>
<sequence>MAHRDQRAYSATSALPRSVRIHLPSVTLASVEKGSPMMDHLLIPGQMQTTIPAKGQSSAKRLAAVRKVLMRLLAYTGLLSFLCLATADTVVDLGYAKYRGNLSFPNTVAYLGLPYAEPPVGELRWRAPLPLNTTRVSQQAGGTIVDASSYPEFCIQGTTGDMQDGDAGGAGSEDCLKVNVYAPANAKEGDKLLVYIHGGGYVFGNPANWPFDNWVHQVPSVVIVSVYYRLDSFGFLSHPAFASSSSLGDLNVGFSDQNAALHWVQEHINAFGGDPGQVTINGQSAGGSSVELHLVASGQQGLFHQAIAQSVYRTPLPSPEQQEPLFNFYAEKAGCGGSSTVSDTMACLRKAPVTALAPAQDAPFNGSYNAFHPVLDGKIIPDRPTPAILSGRFADIPLMVGATSNESLSLGATSLNSGLQTFFPALTQADLAEFNQVYAVSNFDNSSQQIRVGTGESELRCAAEIIGGASAQQRSGKTFVYRYNTANPTGGDPLVEHAAENWMMFRGTNTGYVPSLAPHLGICMLNHGHPSGLMAQQPSRL</sequence>
<evidence type="ECO:0000256" key="4">
    <source>
        <dbReference type="SAM" id="Phobius"/>
    </source>
</evidence>
<proteinExistence type="inferred from homology"/>
<dbReference type="KEGG" id="pco:PHACADRAFT_27481"/>
<evidence type="ECO:0000313" key="7">
    <source>
        <dbReference type="Proteomes" id="UP000008370"/>
    </source>
</evidence>
<dbReference type="GO" id="GO:0016787">
    <property type="term" value="F:hydrolase activity"/>
    <property type="evidence" value="ECO:0007669"/>
    <property type="project" value="UniProtKB-KW"/>
</dbReference>
<dbReference type="HOGENOM" id="CLU_006586_10_7_1"/>
<dbReference type="EMBL" id="JH930471">
    <property type="protein sequence ID" value="EKM56690.1"/>
    <property type="molecule type" value="Genomic_DNA"/>
</dbReference>
<dbReference type="InterPro" id="IPR002018">
    <property type="entry name" value="CarbesteraseB"/>
</dbReference>
<gene>
    <name evidence="6" type="ORF">PHACADRAFT_27481</name>
</gene>
<dbReference type="Pfam" id="PF00135">
    <property type="entry name" value="COesterase"/>
    <property type="match status" value="1"/>
</dbReference>
<keyword evidence="4" id="KW-0472">Membrane</keyword>
<dbReference type="InParanoid" id="K5WBU9"/>
<evidence type="ECO:0000313" key="6">
    <source>
        <dbReference type="EMBL" id="EKM56690.1"/>
    </source>
</evidence>
<protein>
    <recommendedName>
        <fullName evidence="3">Carboxylic ester hydrolase</fullName>
        <ecNumber evidence="3">3.1.1.-</ecNumber>
    </recommendedName>
</protein>